<dbReference type="Proteomes" id="UP001221898">
    <property type="component" value="Unassembled WGS sequence"/>
</dbReference>
<organism evidence="2 3">
    <name type="scientific">Aldrovandia affinis</name>
    <dbReference type="NCBI Taxonomy" id="143900"/>
    <lineage>
        <taxon>Eukaryota</taxon>
        <taxon>Metazoa</taxon>
        <taxon>Chordata</taxon>
        <taxon>Craniata</taxon>
        <taxon>Vertebrata</taxon>
        <taxon>Euteleostomi</taxon>
        <taxon>Actinopterygii</taxon>
        <taxon>Neopterygii</taxon>
        <taxon>Teleostei</taxon>
        <taxon>Notacanthiformes</taxon>
        <taxon>Halosauridae</taxon>
        <taxon>Aldrovandia</taxon>
    </lineage>
</organism>
<evidence type="ECO:0000313" key="3">
    <source>
        <dbReference type="Proteomes" id="UP001221898"/>
    </source>
</evidence>
<gene>
    <name evidence="2" type="ORF">AAFF_G00361580</name>
</gene>
<dbReference type="EMBL" id="JAINUG010000061">
    <property type="protein sequence ID" value="KAJ8402844.1"/>
    <property type="molecule type" value="Genomic_DNA"/>
</dbReference>
<proteinExistence type="predicted"/>
<protein>
    <submittedName>
        <fullName evidence="2">Uncharacterized protein</fullName>
    </submittedName>
</protein>
<dbReference type="AlphaFoldDB" id="A0AAD7SHS8"/>
<accession>A0AAD7SHS8</accession>
<name>A0AAD7SHS8_9TELE</name>
<comment type="caution">
    <text evidence="2">The sequence shown here is derived from an EMBL/GenBank/DDBJ whole genome shotgun (WGS) entry which is preliminary data.</text>
</comment>
<feature type="region of interest" description="Disordered" evidence="1">
    <location>
        <begin position="77"/>
        <end position="117"/>
    </location>
</feature>
<feature type="compositionally biased region" description="Basic and acidic residues" evidence="1">
    <location>
        <begin position="79"/>
        <end position="101"/>
    </location>
</feature>
<evidence type="ECO:0000256" key="1">
    <source>
        <dbReference type="SAM" id="MobiDB-lite"/>
    </source>
</evidence>
<evidence type="ECO:0000313" key="2">
    <source>
        <dbReference type="EMBL" id="KAJ8402844.1"/>
    </source>
</evidence>
<reference evidence="2" key="1">
    <citation type="journal article" date="2023" name="Science">
        <title>Genome structures resolve the early diversification of teleost fishes.</title>
        <authorList>
            <person name="Parey E."/>
            <person name="Louis A."/>
            <person name="Montfort J."/>
            <person name="Bouchez O."/>
            <person name="Roques C."/>
            <person name="Iampietro C."/>
            <person name="Lluch J."/>
            <person name="Castinel A."/>
            <person name="Donnadieu C."/>
            <person name="Desvignes T."/>
            <person name="Floi Bucao C."/>
            <person name="Jouanno E."/>
            <person name="Wen M."/>
            <person name="Mejri S."/>
            <person name="Dirks R."/>
            <person name="Jansen H."/>
            <person name="Henkel C."/>
            <person name="Chen W.J."/>
            <person name="Zahm M."/>
            <person name="Cabau C."/>
            <person name="Klopp C."/>
            <person name="Thompson A.W."/>
            <person name="Robinson-Rechavi M."/>
            <person name="Braasch I."/>
            <person name="Lecointre G."/>
            <person name="Bobe J."/>
            <person name="Postlethwait J.H."/>
            <person name="Berthelot C."/>
            <person name="Roest Crollius H."/>
            <person name="Guiguen Y."/>
        </authorList>
    </citation>
    <scope>NUCLEOTIDE SEQUENCE</scope>
    <source>
        <strain evidence="2">NC1722</strain>
    </source>
</reference>
<sequence length="117" mass="12916">MSIEHGLLRQMDFKDLIQDFASKKSRRVLQGTIKRSRQGVPADRCSFSAGAEIVQPGPIVCRYSEGSAPIQAAPLLKVPHNDRGLQGPHEQRQRRSCEKTAEPVSVSKRLQPSAPAE</sequence>
<keyword evidence="3" id="KW-1185">Reference proteome</keyword>